<dbReference type="Proteomes" id="UP001499854">
    <property type="component" value="Unassembled WGS sequence"/>
</dbReference>
<dbReference type="EMBL" id="BAAAQM010000019">
    <property type="protein sequence ID" value="GAA1973750.1"/>
    <property type="molecule type" value="Genomic_DNA"/>
</dbReference>
<sequence length="89" mass="9847">MTERAALVAEVDALIDNFEAGDIVTIRERPELYEVLEKRDPRGCDETTVMTLCCVPLVLLWPVTPGCAADAHAWLIEPRDLSLVDRPAA</sequence>
<name>A0ABN2RRQ4_9ACTN</name>
<keyword evidence="2" id="KW-1185">Reference proteome</keyword>
<evidence type="ECO:0000313" key="2">
    <source>
        <dbReference type="Proteomes" id="UP001499854"/>
    </source>
</evidence>
<protein>
    <submittedName>
        <fullName evidence="1">Uncharacterized protein</fullName>
    </submittedName>
</protein>
<evidence type="ECO:0000313" key="1">
    <source>
        <dbReference type="EMBL" id="GAA1973750.1"/>
    </source>
</evidence>
<gene>
    <name evidence="1" type="ORF">GCM10009838_37080</name>
</gene>
<organism evidence="1 2">
    <name type="scientific">Catenulispora subtropica</name>
    <dbReference type="NCBI Taxonomy" id="450798"/>
    <lineage>
        <taxon>Bacteria</taxon>
        <taxon>Bacillati</taxon>
        <taxon>Actinomycetota</taxon>
        <taxon>Actinomycetes</taxon>
        <taxon>Catenulisporales</taxon>
        <taxon>Catenulisporaceae</taxon>
        <taxon>Catenulispora</taxon>
    </lineage>
</organism>
<comment type="caution">
    <text evidence="1">The sequence shown here is derived from an EMBL/GenBank/DDBJ whole genome shotgun (WGS) entry which is preliminary data.</text>
</comment>
<reference evidence="1 2" key="1">
    <citation type="journal article" date="2019" name="Int. J. Syst. Evol. Microbiol.">
        <title>The Global Catalogue of Microorganisms (GCM) 10K type strain sequencing project: providing services to taxonomists for standard genome sequencing and annotation.</title>
        <authorList>
            <consortium name="The Broad Institute Genomics Platform"/>
            <consortium name="The Broad Institute Genome Sequencing Center for Infectious Disease"/>
            <person name="Wu L."/>
            <person name="Ma J."/>
        </authorList>
    </citation>
    <scope>NUCLEOTIDE SEQUENCE [LARGE SCALE GENOMIC DNA]</scope>
    <source>
        <strain evidence="1 2">JCM 16013</strain>
    </source>
</reference>
<dbReference type="RefSeq" id="WP_344658296.1">
    <property type="nucleotide sequence ID" value="NZ_BAAAQM010000019.1"/>
</dbReference>
<accession>A0ABN2RRQ4</accession>
<proteinExistence type="predicted"/>